<evidence type="ECO:0000256" key="4">
    <source>
        <dbReference type="SAM" id="MobiDB-lite"/>
    </source>
</evidence>
<feature type="region of interest" description="Disordered" evidence="4">
    <location>
        <begin position="212"/>
        <end position="231"/>
    </location>
</feature>
<dbReference type="PROSITE" id="PS50949">
    <property type="entry name" value="HTH_GNTR"/>
    <property type="match status" value="1"/>
</dbReference>
<keyword evidence="7" id="KW-1185">Reference proteome</keyword>
<protein>
    <submittedName>
        <fullName evidence="6">GntR family transcriptional regulator</fullName>
    </submittedName>
</protein>
<evidence type="ECO:0000256" key="2">
    <source>
        <dbReference type="ARBA" id="ARBA00023125"/>
    </source>
</evidence>
<dbReference type="Gene3D" id="1.20.120.530">
    <property type="entry name" value="GntR ligand-binding domain-like"/>
    <property type="match status" value="1"/>
</dbReference>
<dbReference type="SUPFAM" id="SSF46785">
    <property type="entry name" value="Winged helix' DNA-binding domain"/>
    <property type="match status" value="1"/>
</dbReference>
<dbReference type="PANTHER" id="PTHR43537">
    <property type="entry name" value="TRANSCRIPTIONAL REGULATOR, GNTR FAMILY"/>
    <property type="match status" value="1"/>
</dbReference>
<evidence type="ECO:0000256" key="3">
    <source>
        <dbReference type="ARBA" id="ARBA00023163"/>
    </source>
</evidence>
<feature type="domain" description="HTH gntR-type" evidence="5">
    <location>
        <begin position="1"/>
        <end position="68"/>
    </location>
</feature>
<dbReference type="InterPro" id="IPR000524">
    <property type="entry name" value="Tscrpt_reg_HTH_GntR"/>
</dbReference>
<dbReference type="InterPro" id="IPR008920">
    <property type="entry name" value="TF_FadR/GntR_C"/>
</dbReference>
<proteinExistence type="predicted"/>
<dbReference type="Pfam" id="PF07729">
    <property type="entry name" value="FCD"/>
    <property type="match status" value="1"/>
</dbReference>
<dbReference type="PANTHER" id="PTHR43537:SF49">
    <property type="entry name" value="TRANSCRIPTIONAL REGULATORY PROTEIN"/>
    <property type="match status" value="1"/>
</dbReference>
<dbReference type="EMBL" id="BAABBA010000015">
    <property type="protein sequence ID" value="GAA4288541.1"/>
    <property type="molecule type" value="Genomic_DNA"/>
</dbReference>
<name>A0ABP8EX85_9MICO</name>
<keyword evidence="1" id="KW-0805">Transcription regulation</keyword>
<dbReference type="InterPro" id="IPR036388">
    <property type="entry name" value="WH-like_DNA-bd_sf"/>
</dbReference>
<comment type="caution">
    <text evidence="6">The sequence shown here is derived from an EMBL/GenBank/DDBJ whole genome shotgun (WGS) entry which is preliminary data.</text>
</comment>
<dbReference type="PRINTS" id="PR00035">
    <property type="entry name" value="HTHGNTR"/>
</dbReference>
<dbReference type="SUPFAM" id="SSF48008">
    <property type="entry name" value="GntR ligand-binding domain-like"/>
    <property type="match status" value="1"/>
</dbReference>
<dbReference type="InterPro" id="IPR011711">
    <property type="entry name" value="GntR_C"/>
</dbReference>
<accession>A0ABP8EX85</accession>
<sequence>MRASERVYESLREDIVSWRLLPGAVLSEVEQADRLGVSRTPLREALGRLAADGLAVVGKGRTLVVSDLRAADVEHLFELREALETQAARLAARRRSGATFAALRDRFAEAPALLSTEDPDRRAYYALVAELDAAIDEAAASPYLLRSLASLRTHVARARRLSRDNPDRLVRAAHEHLLIVEAIADGNETLAAQATAVHLRASLTTILTSLADGRAPDPSRPEPALTLGASR</sequence>
<dbReference type="InterPro" id="IPR036390">
    <property type="entry name" value="WH_DNA-bd_sf"/>
</dbReference>
<evidence type="ECO:0000313" key="7">
    <source>
        <dbReference type="Proteomes" id="UP001499841"/>
    </source>
</evidence>
<keyword evidence="2" id="KW-0238">DNA-binding</keyword>
<evidence type="ECO:0000259" key="5">
    <source>
        <dbReference type="PROSITE" id="PS50949"/>
    </source>
</evidence>
<evidence type="ECO:0000313" key="6">
    <source>
        <dbReference type="EMBL" id="GAA4288541.1"/>
    </source>
</evidence>
<evidence type="ECO:0000256" key="1">
    <source>
        <dbReference type="ARBA" id="ARBA00023015"/>
    </source>
</evidence>
<dbReference type="Proteomes" id="UP001499841">
    <property type="component" value="Unassembled WGS sequence"/>
</dbReference>
<keyword evidence="3" id="KW-0804">Transcription</keyword>
<dbReference type="RefSeq" id="WP_345042597.1">
    <property type="nucleotide sequence ID" value="NZ_BAABBA010000015.1"/>
</dbReference>
<gene>
    <name evidence="6" type="ORF">GCM10022262_29010</name>
</gene>
<dbReference type="Pfam" id="PF00392">
    <property type="entry name" value="GntR"/>
    <property type="match status" value="1"/>
</dbReference>
<organism evidence="6 7">
    <name type="scientific">Georgenia daeguensis</name>
    <dbReference type="NCBI Taxonomy" id="908355"/>
    <lineage>
        <taxon>Bacteria</taxon>
        <taxon>Bacillati</taxon>
        <taxon>Actinomycetota</taxon>
        <taxon>Actinomycetes</taxon>
        <taxon>Micrococcales</taxon>
        <taxon>Bogoriellaceae</taxon>
        <taxon>Georgenia</taxon>
    </lineage>
</organism>
<dbReference type="SMART" id="SM00895">
    <property type="entry name" value="FCD"/>
    <property type="match status" value="1"/>
</dbReference>
<dbReference type="Gene3D" id="1.10.10.10">
    <property type="entry name" value="Winged helix-like DNA-binding domain superfamily/Winged helix DNA-binding domain"/>
    <property type="match status" value="1"/>
</dbReference>
<dbReference type="SMART" id="SM00345">
    <property type="entry name" value="HTH_GNTR"/>
    <property type="match status" value="1"/>
</dbReference>
<reference evidence="7" key="1">
    <citation type="journal article" date="2019" name="Int. J. Syst. Evol. Microbiol.">
        <title>The Global Catalogue of Microorganisms (GCM) 10K type strain sequencing project: providing services to taxonomists for standard genome sequencing and annotation.</title>
        <authorList>
            <consortium name="The Broad Institute Genomics Platform"/>
            <consortium name="The Broad Institute Genome Sequencing Center for Infectious Disease"/>
            <person name="Wu L."/>
            <person name="Ma J."/>
        </authorList>
    </citation>
    <scope>NUCLEOTIDE SEQUENCE [LARGE SCALE GENOMIC DNA]</scope>
    <source>
        <strain evidence="7">JCM 17459</strain>
    </source>
</reference>